<evidence type="ECO:0000256" key="8">
    <source>
        <dbReference type="ARBA" id="ARBA00022741"/>
    </source>
</evidence>
<dbReference type="PRINTS" id="PR00344">
    <property type="entry name" value="BCTRLSENSOR"/>
</dbReference>
<keyword evidence="17" id="KW-0175">Coiled coil</keyword>
<dbReference type="GO" id="GO:0005524">
    <property type="term" value="F:ATP binding"/>
    <property type="evidence" value="ECO:0007669"/>
    <property type="project" value="UniProtKB-KW"/>
</dbReference>
<dbReference type="Gene3D" id="1.20.120.160">
    <property type="entry name" value="HPT domain"/>
    <property type="match status" value="1"/>
</dbReference>
<dbReference type="Proteomes" id="UP000559117">
    <property type="component" value="Unassembled WGS sequence"/>
</dbReference>
<evidence type="ECO:0000256" key="7">
    <source>
        <dbReference type="ARBA" id="ARBA00022692"/>
    </source>
</evidence>
<evidence type="ECO:0000256" key="17">
    <source>
        <dbReference type="SAM" id="Coils"/>
    </source>
</evidence>
<dbReference type="InterPro" id="IPR036890">
    <property type="entry name" value="HATPase_C_sf"/>
</dbReference>
<dbReference type="EMBL" id="JACHFH010000011">
    <property type="protein sequence ID" value="MBB5336032.1"/>
    <property type="molecule type" value="Genomic_DNA"/>
</dbReference>
<dbReference type="PANTHER" id="PTHR45339:SF1">
    <property type="entry name" value="HYBRID SIGNAL TRANSDUCTION HISTIDINE KINASE J"/>
    <property type="match status" value="1"/>
</dbReference>
<dbReference type="AlphaFoldDB" id="A0A840UP95"/>
<protein>
    <recommendedName>
        <fullName evidence="14">Circadian input-output histidine kinase CikA</fullName>
        <ecNumber evidence="4">2.7.13.3</ecNumber>
    </recommendedName>
</protein>
<dbReference type="SMART" id="SM00448">
    <property type="entry name" value="REC"/>
    <property type="match status" value="1"/>
</dbReference>
<evidence type="ECO:0000259" key="21">
    <source>
        <dbReference type="PROSITE" id="PS50894"/>
    </source>
</evidence>
<dbReference type="Gene3D" id="1.10.287.130">
    <property type="match status" value="1"/>
</dbReference>
<proteinExistence type="inferred from homology"/>
<dbReference type="PANTHER" id="PTHR45339">
    <property type="entry name" value="HYBRID SIGNAL TRANSDUCTION HISTIDINE KINASE J"/>
    <property type="match status" value="1"/>
</dbReference>
<sequence length="881" mass="100699">MKRNFVMTQALLSRFMVISFFMITALLAISSIYMKININAEKTAEEHRIMFQQLGVSLAEASDYLTAEARKYAITGDRKHMENYWREIETTKTRDYVIKKMQEANAPLKELVLLEDAKKHSDKLVETERRSMRLILESKHVNEKYMPQSVAKKKLIAEDSQLSDAEKKRKAIEIMFDNNYDKSKEHIMQPIAAFQKTMNQRLENELLKARKNLYHAFILQVILACLIIAEILGLMRVFMLYITYPIKHYIEKLEDFSFQKKFSLSAEGTKELSILADTFNNLYNSFQQELKRRQKAEKHMSQAKDEAEKANAAKSEFLANMSHEIRTPLNTIIGYHYMLKKQNLTSKTALYTNNIGLAAKNLLEIVNEILDFSKIESGKIQLEMVPFSLYQALNELYTMINIEAAKKEIDFSMEINPDVPNIIVGDAFRLKKIVLNLLSNALKFTEHGFIKLTINSEIQVGNSAWISINVQDTGIGITEDAKKHLFEAFTQADLSTSRRFGGTGLGLAISQQITNLMEGRLNVKSTIGKGSTFIFSFPVQQTNTDIPAIMPTVNFNFQGIRVLLIEDNIINLHMTEEILSSLNFNVTIADSGKKALSLAKKYEYDLILLDIRMPVMDGYETANYLKKSTLNNSTPIVALSADVLGDIRKKVIAAGMVDYIEKPLQINKLQQILINVLKLQLKPTQDYAKTSDLFLEPETIIEKLDGNITTYQSILSLFYRQHNNDNKLIQQYIAQHDYKRAYEYLHELKGLSGNIGASKLYSASSILLPIIKNNTWSDSINQFNTIFTETMLQIDSYLKKHTSSIKNIDNSNFTKEDITSLILLLETGDFSAKGLCYKMHNYLTALCGETFYNQLWQKIENYDFPIAADLLNNKLKEIFGG</sequence>
<evidence type="ECO:0000256" key="6">
    <source>
        <dbReference type="ARBA" id="ARBA00022553"/>
    </source>
</evidence>
<dbReference type="SUPFAM" id="SSF47226">
    <property type="entry name" value="Histidine-containing phosphotransfer domain, HPT domain"/>
    <property type="match status" value="1"/>
</dbReference>
<dbReference type="CDD" id="cd00082">
    <property type="entry name" value="HisKA"/>
    <property type="match status" value="1"/>
</dbReference>
<evidence type="ECO:0000256" key="14">
    <source>
        <dbReference type="ARBA" id="ARBA00074306"/>
    </source>
</evidence>
<dbReference type="PROSITE" id="PS50110">
    <property type="entry name" value="RESPONSE_REGULATORY"/>
    <property type="match status" value="1"/>
</dbReference>
<dbReference type="PROSITE" id="PS50894">
    <property type="entry name" value="HPT"/>
    <property type="match status" value="1"/>
</dbReference>
<dbReference type="Gene3D" id="3.40.50.2300">
    <property type="match status" value="1"/>
</dbReference>
<dbReference type="Pfam" id="PF02518">
    <property type="entry name" value="HATPase_c"/>
    <property type="match status" value="1"/>
</dbReference>
<feature type="modified residue" description="4-aspartylphosphate" evidence="16">
    <location>
        <position position="610"/>
    </location>
</feature>
<evidence type="ECO:0000313" key="23">
    <source>
        <dbReference type="Proteomes" id="UP000559117"/>
    </source>
</evidence>
<keyword evidence="23" id="KW-1185">Reference proteome</keyword>
<dbReference type="SUPFAM" id="SSF52172">
    <property type="entry name" value="CheY-like"/>
    <property type="match status" value="1"/>
</dbReference>
<feature type="modified residue" description="Phosphohistidine" evidence="15">
    <location>
        <position position="746"/>
    </location>
</feature>
<reference evidence="22 23" key="1">
    <citation type="submission" date="2020-08" db="EMBL/GenBank/DDBJ databases">
        <title>Genomic Encyclopedia of Type Strains, Phase IV (KMG-IV): sequencing the most valuable type-strain genomes for metagenomic binning, comparative biology and taxonomic classification.</title>
        <authorList>
            <person name="Goeker M."/>
        </authorList>
    </citation>
    <scope>NUCLEOTIDE SEQUENCE [LARGE SCALE GENOMIC DNA]</scope>
    <source>
        <strain evidence="22 23">DSM 24661</strain>
    </source>
</reference>
<dbReference type="InterPro" id="IPR036641">
    <property type="entry name" value="HPT_dom_sf"/>
</dbReference>
<comment type="similarity">
    <text evidence="3">In the N-terminal section; belongs to the phytochrome family.</text>
</comment>
<dbReference type="SMART" id="SM00387">
    <property type="entry name" value="HATPase_c"/>
    <property type="match status" value="1"/>
</dbReference>
<dbReference type="InterPro" id="IPR003661">
    <property type="entry name" value="HisK_dim/P_dom"/>
</dbReference>
<dbReference type="InterPro" id="IPR008207">
    <property type="entry name" value="Sig_transdc_His_kin_Hpt_dom"/>
</dbReference>
<evidence type="ECO:0000256" key="9">
    <source>
        <dbReference type="ARBA" id="ARBA00022777"/>
    </source>
</evidence>
<dbReference type="PROSITE" id="PS50109">
    <property type="entry name" value="HIS_KIN"/>
    <property type="match status" value="1"/>
</dbReference>
<dbReference type="FunFam" id="3.30.565.10:FF:000010">
    <property type="entry name" value="Sensor histidine kinase RcsC"/>
    <property type="match status" value="1"/>
</dbReference>
<comment type="subcellular location">
    <subcellularLocation>
        <location evidence="2">Cell membrane</location>
        <topology evidence="2">Multi-pass membrane protein</topology>
    </subcellularLocation>
</comment>
<dbReference type="Gene3D" id="3.30.565.10">
    <property type="entry name" value="Histidine kinase-like ATPase, C-terminal domain"/>
    <property type="match status" value="1"/>
</dbReference>
<evidence type="ECO:0000256" key="3">
    <source>
        <dbReference type="ARBA" id="ARBA00006402"/>
    </source>
</evidence>
<dbReference type="RefSeq" id="WP_183860591.1">
    <property type="nucleotide sequence ID" value="NZ_JACHFH010000011.1"/>
</dbReference>
<dbReference type="Pfam" id="PF00512">
    <property type="entry name" value="HisKA"/>
    <property type="match status" value="1"/>
</dbReference>
<evidence type="ECO:0000256" key="4">
    <source>
        <dbReference type="ARBA" id="ARBA00012438"/>
    </source>
</evidence>
<evidence type="ECO:0000259" key="20">
    <source>
        <dbReference type="PROSITE" id="PS50110"/>
    </source>
</evidence>
<comment type="catalytic activity">
    <reaction evidence="1">
        <text>ATP + protein L-histidine = ADP + protein N-phospho-L-histidine.</text>
        <dbReference type="EC" id="2.7.13.3"/>
    </reaction>
</comment>
<evidence type="ECO:0000256" key="13">
    <source>
        <dbReference type="ARBA" id="ARBA00023136"/>
    </source>
</evidence>
<evidence type="ECO:0000313" key="22">
    <source>
        <dbReference type="EMBL" id="MBB5336032.1"/>
    </source>
</evidence>
<feature type="coiled-coil region" evidence="17">
    <location>
        <begin position="286"/>
        <end position="320"/>
    </location>
</feature>
<evidence type="ECO:0000256" key="10">
    <source>
        <dbReference type="ARBA" id="ARBA00022840"/>
    </source>
</evidence>
<keyword evidence="6 16" id="KW-0597">Phosphoprotein</keyword>
<name>A0A840UP95_9FIRM</name>
<feature type="domain" description="Response regulatory" evidence="20">
    <location>
        <begin position="561"/>
        <end position="677"/>
    </location>
</feature>
<dbReference type="InterPro" id="IPR036097">
    <property type="entry name" value="HisK_dim/P_sf"/>
</dbReference>
<dbReference type="InterPro" id="IPR004358">
    <property type="entry name" value="Sig_transdc_His_kin-like_C"/>
</dbReference>
<keyword evidence="13 18" id="KW-0472">Membrane</keyword>
<evidence type="ECO:0000256" key="18">
    <source>
        <dbReference type="SAM" id="Phobius"/>
    </source>
</evidence>
<keyword evidence="12" id="KW-0902">Two-component regulatory system</keyword>
<feature type="domain" description="Histidine kinase" evidence="19">
    <location>
        <begin position="320"/>
        <end position="541"/>
    </location>
</feature>
<dbReference type="CDD" id="cd17546">
    <property type="entry name" value="REC_hyHK_CKI1_RcsC-like"/>
    <property type="match status" value="1"/>
</dbReference>
<dbReference type="InterPro" id="IPR003594">
    <property type="entry name" value="HATPase_dom"/>
</dbReference>
<evidence type="ECO:0000256" key="11">
    <source>
        <dbReference type="ARBA" id="ARBA00022989"/>
    </source>
</evidence>
<keyword evidence="7 18" id="KW-0812">Transmembrane</keyword>
<keyword evidence="8" id="KW-0547">Nucleotide-binding</keyword>
<evidence type="ECO:0000256" key="2">
    <source>
        <dbReference type="ARBA" id="ARBA00004651"/>
    </source>
</evidence>
<feature type="transmembrane region" description="Helical" evidence="18">
    <location>
        <begin position="217"/>
        <end position="242"/>
    </location>
</feature>
<comment type="caution">
    <text evidence="22">The sequence shown here is derived from an EMBL/GenBank/DDBJ whole genome shotgun (WGS) entry which is preliminary data.</text>
</comment>
<evidence type="ECO:0000256" key="15">
    <source>
        <dbReference type="PROSITE-ProRule" id="PRU00110"/>
    </source>
</evidence>
<organism evidence="22 23">
    <name type="scientific">Pectinatus brassicae</name>
    <dbReference type="NCBI Taxonomy" id="862415"/>
    <lineage>
        <taxon>Bacteria</taxon>
        <taxon>Bacillati</taxon>
        <taxon>Bacillota</taxon>
        <taxon>Negativicutes</taxon>
        <taxon>Selenomonadales</taxon>
        <taxon>Selenomonadaceae</taxon>
        <taxon>Pectinatus</taxon>
    </lineage>
</organism>
<dbReference type="SUPFAM" id="SSF55874">
    <property type="entry name" value="ATPase domain of HSP90 chaperone/DNA topoisomerase II/histidine kinase"/>
    <property type="match status" value="1"/>
</dbReference>
<dbReference type="Pfam" id="PF00072">
    <property type="entry name" value="Response_reg"/>
    <property type="match status" value="1"/>
</dbReference>
<dbReference type="GO" id="GO:0000155">
    <property type="term" value="F:phosphorelay sensor kinase activity"/>
    <property type="evidence" value="ECO:0007669"/>
    <property type="project" value="InterPro"/>
</dbReference>
<keyword evidence="5" id="KW-1003">Cell membrane</keyword>
<dbReference type="GO" id="GO:0005886">
    <property type="term" value="C:plasma membrane"/>
    <property type="evidence" value="ECO:0007669"/>
    <property type="project" value="UniProtKB-SubCell"/>
</dbReference>
<feature type="domain" description="HPt" evidence="21">
    <location>
        <begin position="707"/>
        <end position="797"/>
    </location>
</feature>
<dbReference type="SUPFAM" id="SSF47384">
    <property type="entry name" value="Homodimeric domain of signal transducing histidine kinase"/>
    <property type="match status" value="1"/>
</dbReference>
<accession>A0A840UP95</accession>
<dbReference type="InterPro" id="IPR011006">
    <property type="entry name" value="CheY-like_superfamily"/>
</dbReference>
<evidence type="ECO:0000256" key="5">
    <source>
        <dbReference type="ARBA" id="ARBA00022475"/>
    </source>
</evidence>
<evidence type="ECO:0000256" key="12">
    <source>
        <dbReference type="ARBA" id="ARBA00023012"/>
    </source>
</evidence>
<keyword evidence="9" id="KW-0808">Transferase</keyword>
<feature type="transmembrane region" description="Helical" evidence="18">
    <location>
        <begin position="12"/>
        <end position="33"/>
    </location>
</feature>
<evidence type="ECO:0000256" key="16">
    <source>
        <dbReference type="PROSITE-ProRule" id="PRU00169"/>
    </source>
</evidence>
<keyword evidence="11 18" id="KW-1133">Transmembrane helix</keyword>
<keyword evidence="10" id="KW-0067">ATP-binding</keyword>
<gene>
    <name evidence="22" type="ORF">HNR32_001176</name>
</gene>
<dbReference type="CDD" id="cd16922">
    <property type="entry name" value="HATPase_EvgS-ArcB-TorS-like"/>
    <property type="match status" value="1"/>
</dbReference>
<dbReference type="SMART" id="SM00388">
    <property type="entry name" value="HisKA"/>
    <property type="match status" value="1"/>
</dbReference>
<dbReference type="InterPro" id="IPR005467">
    <property type="entry name" value="His_kinase_dom"/>
</dbReference>
<evidence type="ECO:0000259" key="19">
    <source>
        <dbReference type="PROSITE" id="PS50109"/>
    </source>
</evidence>
<dbReference type="EC" id="2.7.13.3" evidence="4"/>
<keyword evidence="9" id="KW-0418">Kinase</keyword>
<evidence type="ECO:0000256" key="1">
    <source>
        <dbReference type="ARBA" id="ARBA00000085"/>
    </source>
</evidence>
<dbReference type="InterPro" id="IPR001789">
    <property type="entry name" value="Sig_transdc_resp-reg_receiver"/>
</dbReference>